<evidence type="ECO:0000313" key="2">
    <source>
        <dbReference type="EMBL" id="AGS53230.1"/>
    </source>
</evidence>
<dbReference type="EMBL" id="JQ844226">
    <property type="protein sequence ID" value="AGS53230.1"/>
    <property type="molecule type" value="Genomic_DNA"/>
</dbReference>
<dbReference type="AlphaFoldDB" id="A0A806KJQ4"/>
<reference evidence="2" key="1">
    <citation type="submission" date="2012-03" db="EMBL/GenBank/DDBJ databases">
        <title>Functional metagenomics reveals considerable lignocellulase gene clusters in the gut microbiome of a wood-feeding higher termite.</title>
        <authorList>
            <person name="Liu N."/>
        </authorList>
    </citation>
    <scope>NUCLEOTIDE SEQUENCE</scope>
</reference>
<name>A0A806KJQ4_9BACT</name>
<feature type="region of interest" description="Disordered" evidence="1">
    <location>
        <begin position="1"/>
        <end position="41"/>
    </location>
</feature>
<evidence type="ECO:0000256" key="1">
    <source>
        <dbReference type="SAM" id="MobiDB-lite"/>
    </source>
</evidence>
<accession>A0A806KJQ4</accession>
<sequence>MGEPSGGVSVPTGETTGAQPASRHRQSSNGNNLFINMQPPE</sequence>
<protein>
    <submittedName>
        <fullName evidence="2">Uncharacterized protein</fullName>
    </submittedName>
</protein>
<proteinExistence type="predicted"/>
<organism evidence="2">
    <name type="scientific">uncultured bacterium contig00102</name>
    <dbReference type="NCBI Taxonomy" id="1181569"/>
    <lineage>
        <taxon>Bacteria</taxon>
        <taxon>environmental samples</taxon>
    </lineage>
</organism>